<evidence type="ECO:0000256" key="1">
    <source>
        <dbReference type="SAM" id="SignalP"/>
    </source>
</evidence>
<gene>
    <name evidence="2" type="ORF">NP603_19895</name>
</gene>
<dbReference type="Proteomes" id="UP001524569">
    <property type="component" value="Unassembled WGS sequence"/>
</dbReference>
<dbReference type="EMBL" id="JANIBM010000046">
    <property type="protein sequence ID" value="MCQ8183385.1"/>
    <property type="molecule type" value="Genomic_DNA"/>
</dbReference>
<evidence type="ECO:0000313" key="2">
    <source>
        <dbReference type="EMBL" id="MCQ8183385.1"/>
    </source>
</evidence>
<organism evidence="2 3">
    <name type="scientific">Methylomonas aurea</name>
    <dbReference type="NCBI Taxonomy" id="2952224"/>
    <lineage>
        <taxon>Bacteria</taxon>
        <taxon>Pseudomonadati</taxon>
        <taxon>Pseudomonadota</taxon>
        <taxon>Gammaproteobacteria</taxon>
        <taxon>Methylococcales</taxon>
        <taxon>Methylococcaceae</taxon>
        <taxon>Methylomonas</taxon>
    </lineage>
</organism>
<protein>
    <submittedName>
        <fullName evidence="2">Uncharacterized protein</fullName>
    </submittedName>
</protein>
<evidence type="ECO:0000313" key="3">
    <source>
        <dbReference type="Proteomes" id="UP001524569"/>
    </source>
</evidence>
<feature type="chain" id="PRO_5046900467" evidence="1">
    <location>
        <begin position="35"/>
        <end position="266"/>
    </location>
</feature>
<reference evidence="2 3" key="1">
    <citation type="submission" date="2022-07" db="EMBL/GenBank/DDBJ databases">
        <title>Methylomonas rivi sp. nov., Methylomonas rosea sp. nov., Methylomonas aureus sp. nov. and Methylomonas subterranea sp. nov., four novel methanotrophs isolated from a freshwater creek and the deep terrestrial subsurface.</title>
        <authorList>
            <person name="Abin C."/>
            <person name="Sankaranarayanan K."/>
            <person name="Garner C."/>
            <person name="Sindelar R."/>
            <person name="Kotary K."/>
            <person name="Garner R."/>
            <person name="Barclay S."/>
            <person name="Lawson P."/>
            <person name="Krumholz L."/>
        </authorList>
    </citation>
    <scope>NUCLEOTIDE SEQUENCE [LARGE SCALE GENOMIC DNA]</scope>
    <source>
        <strain evidence="2 3">SURF-1</strain>
    </source>
</reference>
<name>A0ABT1UMB9_9GAMM</name>
<keyword evidence="3" id="KW-1185">Reference proteome</keyword>
<sequence>MKTKPTPRPTLPQTFLLVASSVLLLALAAHNVNAATQKIPRLANGKPDFSGIWQTTSAADYDLEPHSNRKDAPPGAGVIEGHYLPYLPKALEQKKKNFEQRDRLDPALKGYTLGVPRGIYYPEPFQIFQRPQDLILVHQFGHSVRTIHTDGTDHPKDPYDWWLGDSRAHWEGDSLVVDVKHFNDKTWFDRAGNFHSDALHVVEKWSFLDPNTIEYRAHVEDPNVFSKPWDLSVILYRHREKDFQLIEDYRFTLDYDAHYPPKPDGK</sequence>
<feature type="signal peptide" evidence="1">
    <location>
        <begin position="1"/>
        <end position="34"/>
    </location>
</feature>
<proteinExistence type="predicted"/>
<accession>A0ABT1UMB9</accession>
<dbReference type="RefSeq" id="WP_256612600.1">
    <property type="nucleotide sequence ID" value="NZ_JANIBM010000046.1"/>
</dbReference>
<keyword evidence="1" id="KW-0732">Signal</keyword>
<comment type="caution">
    <text evidence="2">The sequence shown here is derived from an EMBL/GenBank/DDBJ whole genome shotgun (WGS) entry which is preliminary data.</text>
</comment>